<evidence type="ECO:0000259" key="3">
    <source>
        <dbReference type="PROSITE" id="PS50022"/>
    </source>
</evidence>
<dbReference type="Gene3D" id="2.60.120.260">
    <property type="entry name" value="Galactose-binding domain-like"/>
    <property type="match status" value="1"/>
</dbReference>
<protein>
    <recommendedName>
        <fullName evidence="3">F5/8 type C domain-containing protein</fullName>
    </recommendedName>
</protein>
<dbReference type="FunCoup" id="A0A0B2UGK1">
    <property type="interactions" value="122"/>
</dbReference>
<evidence type="ECO:0000313" key="4">
    <source>
        <dbReference type="EMBL" id="KHN70191.1"/>
    </source>
</evidence>
<dbReference type="Proteomes" id="UP000031056">
    <property type="component" value="Unassembled WGS sequence"/>
</dbReference>
<dbReference type="PANTHER" id="PTHR15526:SF5">
    <property type="entry name" value="MUSKELIN"/>
    <property type="match status" value="1"/>
</dbReference>
<evidence type="ECO:0000256" key="1">
    <source>
        <dbReference type="ARBA" id="ARBA00022441"/>
    </source>
</evidence>
<proteinExistence type="predicted"/>
<sequence>MLDNRNAYATIPYEIHDYSTYASIYAPENIKKNDPTDPNSRWSTTSNDHHQYIVLRVPQCIVATCTFGKYNKMHVCNVKKMKISISEDGLMYREVFYGGLRNDTEIETFNMKVLEDIYMVARYIKIEPLSAWGINFNFSLWFVELRGITGIDIFVKYNQQVVFKNSLRYCMAFLRDNGFKDIHQELESRCGHNSKGNAVNKIRSLLEQNMHEDAEAFIDSLDLSVFQEFIDNSAYALVWAEVPKKDVWPCERGGHQMVEMDGNIYLHGGWNGLDELEDFWKYTKGTWEQLSSGMVCPGKRSCHRMVAHNSKLYMMGKYIPLSSRKGCSTKNSLWVYNGRWQSIEAYDEQGPGNIYDHQMVVAGHRLCVFGGKSTEREDTYSGLYVFCLDSQSRIGTETNTINLHMETPSLDVSSASDYCRSATKYEHINYTSIDKKDDISNNECNPMDLQQTSESRMRNGWRMIRSDIQQPENTPALRSRMGHSMLYIPEGYVEGSIYNNCIVIVGGQRGKESIKEMEFYKLDTDTIFDRVMFPVKGDGKVIQRSLLYQGQIVVLFCYGRDKEDKLDEMEVYTYSLLKREWMKATEKPATEGAIKIKPSVRSAHQLVELNGVFHVFGGNVPDKGDTRMNDMWVFSLMKASTHEICHLCKLLVRKHRYLYLLDHDEEAAIEYLQNSIASMVIDDSTQEIFEELCQEVYERTMCTNVIEDVCRLLPDEWK</sequence>
<dbReference type="EMBL" id="JOKQ01000002">
    <property type="protein sequence ID" value="KHN70191.1"/>
    <property type="molecule type" value="Genomic_DNA"/>
</dbReference>
<accession>A0A0B2UGK1</accession>
<dbReference type="Pfam" id="PF06588">
    <property type="entry name" value="Muskelin_N"/>
    <property type="match status" value="1"/>
</dbReference>
<dbReference type="PANTHER" id="PTHR15526">
    <property type="entry name" value="MUSKELIN"/>
    <property type="match status" value="1"/>
</dbReference>
<dbReference type="PROSITE" id="PS50022">
    <property type="entry name" value="FA58C_3"/>
    <property type="match status" value="1"/>
</dbReference>
<organism evidence="4 5">
    <name type="scientific">Ordospora colligata OC4</name>
    <dbReference type="NCBI Taxonomy" id="1354746"/>
    <lineage>
        <taxon>Eukaryota</taxon>
        <taxon>Fungi</taxon>
        <taxon>Fungi incertae sedis</taxon>
        <taxon>Microsporidia</taxon>
        <taxon>Ordosporidae</taxon>
        <taxon>Ordospora</taxon>
    </lineage>
</organism>
<gene>
    <name evidence="4" type="ORF">M896_020250</name>
</gene>
<dbReference type="GeneID" id="26261120"/>
<dbReference type="SUPFAM" id="SSF49785">
    <property type="entry name" value="Galactose-binding domain-like"/>
    <property type="match status" value="1"/>
</dbReference>
<dbReference type="HOGENOM" id="CLU_004210_1_0_1"/>
<keyword evidence="5" id="KW-1185">Reference proteome</keyword>
<comment type="caution">
    <text evidence="4">The sequence shown here is derived from an EMBL/GenBank/DDBJ whole genome shotgun (WGS) entry which is preliminary data.</text>
</comment>
<keyword evidence="2" id="KW-0677">Repeat</keyword>
<dbReference type="RefSeq" id="XP_014564233.1">
    <property type="nucleotide sequence ID" value="XM_014708747.1"/>
</dbReference>
<evidence type="ECO:0000256" key="2">
    <source>
        <dbReference type="ARBA" id="ARBA00022737"/>
    </source>
</evidence>
<dbReference type="InterPro" id="IPR008979">
    <property type="entry name" value="Galactose-bd-like_sf"/>
</dbReference>
<dbReference type="VEuPathDB" id="MicrosporidiaDB:M896_020250"/>
<feature type="domain" description="F5/8 type C" evidence="3">
    <location>
        <begin position="1"/>
        <end position="132"/>
    </location>
</feature>
<dbReference type="Pfam" id="PF01344">
    <property type="entry name" value="Kelch_1"/>
    <property type="match status" value="1"/>
</dbReference>
<name>A0A0B2UGK1_9MICR</name>
<dbReference type="AlphaFoldDB" id="A0A0B2UGK1"/>
<evidence type="ECO:0000313" key="5">
    <source>
        <dbReference type="Proteomes" id="UP000031056"/>
    </source>
</evidence>
<dbReference type="InterPro" id="IPR010565">
    <property type="entry name" value="Muskelin_N"/>
</dbReference>
<dbReference type="SUPFAM" id="SSF117281">
    <property type="entry name" value="Kelch motif"/>
    <property type="match status" value="1"/>
</dbReference>
<keyword evidence="1" id="KW-0880">Kelch repeat</keyword>
<reference evidence="4 5" key="1">
    <citation type="journal article" date="2014" name="MBio">
        <title>The Ordospora colligata genome; evolution of extreme reduction in microsporidia and host-to-parasite horizontal gene transfer.</title>
        <authorList>
            <person name="Pombert J.-F."/>
            <person name="Haag K.L."/>
            <person name="Beidas S."/>
            <person name="Ebert D."/>
            <person name="Keeling P.J."/>
        </authorList>
    </citation>
    <scope>NUCLEOTIDE SEQUENCE [LARGE SCALE GENOMIC DNA]</scope>
    <source>
        <strain evidence="4 5">OC4</strain>
    </source>
</reference>
<dbReference type="InterPro" id="IPR015915">
    <property type="entry name" value="Kelch-typ_b-propeller"/>
</dbReference>
<dbReference type="InParanoid" id="A0A0B2UGK1"/>
<dbReference type="InterPro" id="IPR000421">
    <property type="entry name" value="FA58C"/>
</dbReference>
<dbReference type="InterPro" id="IPR052456">
    <property type="entry name" value="CTLH_complex_component"/>
</dbReference>
<dbReference type="STRING" id="1354746.A0A0B2UGK1"/>
<dbReference type="Gene3D" id="2.120.10.80">
    <property type="entry name" value="Kelch-type beta propeller"/>
    <property type="match status" value="2"/>
</dbReference>
<dbReference type="InterPro" id="IPR006652">
    <property type="entry name" value="Kelch_1"/>
</dbReference>
<dbReference type="GO" id="GO:0005737">
    <property type="term" value="C:cytoplasm"/>
    <property type="evidence" value="ECO:0007669"/>
    <property type="project" value="TreeGrafter"/>
</dbReference>
<dbReference type="OrthoDB" id="2188291at2759"/>